<protein>
    <recommendedName>
        <fullName evidence="4">Phosphoribosylglycinamide formyltransferase</fullName>
        <ecNumber evidence="4">2.1.2.2</ecNumber>
    </recommendedName>
    <alternativeName>
        <fullName evidence="4">5'-phosphoribosylglycinamide transformylase</fullName>
    </alternativeName>
    <alternativeName>
        <fullName evidence="4">GAR transformylase</fullName>
        <shortName evidence="4">GART</shortName>
    </alternativeName>
</protein>
<evidence type="ECO:0000256" key="3">
    <source>
        <dbReference type="ARBA" id="ARBA00022755"/>
    </source>
</evidence>
<gene>
    <name evidence="4" type="primary">purN</name>
    <name evidence="6" type="ORF">JOF46_004023</name>
</gene>
<feature type="binding site" evidence="4">
    <location>
        <begin position="174"/>
        <end position="177"/>
    </location>
    <ligand>
        <name>(6R)-10-formyltetrahydrofolate</name>
        <dbReference type="ChEBI" id="CHEBI:195366"/>
    </ligand>
</feature>
<dbReference type="EMBL" id="JAGIOE010000001">
    <property type="protein sequence ID" value="MBP2376111.1"/>
    <property type="molecule type" value="Genomic_DNA"/>
</dbReference>
<dbReference type="PANTHER" id="PTHR43369:SF2">
    <property type="entry name" value="PHOSPHORIBOSYLGLYCINAMIDE FORMYLTRANSFERASE"/>
    <property type="match status" value="1"/>
</dbReference>
<dbReference type="Gene3D" id="3.40.50.170">
    <property type="entry name" value="Formyl transferase, N-terminal domain"/>
    <property type="match status" value="1"/>
</dbReference>
<name>A0ABS4WIU3_9MICC</name>
<comment type="catalytic activity">
    <reaction evidence="4">
        <text>N(1)-(5-phospho-beta-D-ribosyl)glycinamide + (6R)-10-formyltetrahydrofolate = N(2)-formyl-N(1)-(5-phospho-beta-D-ribosyl)glycinamide + (6S)-5,6,7,8-tetrahydrofolate + H(+)</text>
        <dbReference type="Rhea" id="RHEA:15053"/>
        <dbReference type="ChEBI" id="CHEBI:15378"/>
        <dbReference type="ChEBI" id="CHEBI:57453"/>
        <dbReference type="ChEBI" id="CHEBI:143788"/>
        <dbReference type="ChEBI" id="CHEBI:147286"/>
        <dbReference type="ChEBI" id="CHEBI:195366"/>
        <dbReference type="EC" id="2.1.2.2"/>
    </reaction>
</comment>
<sequence length="272" mass="28860">MEPGLLEFASAPVNRGLVVAAGHLVIGSGIRASKILCSGAVLASLPGAEVLPLAKEQENQTTGGYASWQSRMQVPLTRTTKLVPMRIVVLVSGTGSNLQSVIDAVADGSLKNVEIAAVGADKHGTYGVERSAAAGIDTFVVNFKDYDDRAEWNHALTEKCLSYTPDYVVSSGFMRIVGEEFINAFDGTYINTHPALLPSFPGAHGVRDAMAYGVKVTGCTVHIADAGVDTGPILRQEAVVIEDDDTEESLHERIKVVERRLLIATLADLAGK</sequence>
<comment type="function">
    <text evidence="4">Catalyzes the transfer of a formyl group from 10-formyltetrahydrofolate to 5-phospho-ribosyl-glycinamide (GAR), producing 5-phospho-ribosyl-N-formylglycinamide (FGAR) and tetrahydrofolate.</text>
</comment>
<keyword evidence="7" id="KW-1185">Reference proteome</keyword>
<dbReference type="Proteomes" id="UP000766570">
    <property type="component" value="Unassembled WGS sequence"/>
</dbReference>
<evidence type="ECO:0000313" key="7">
    <source>
        <dbReference type="Proteomes" id="UP000766570"/>
    </source>
</evidence>
<evidence type="ECO:0000259" key="5">
    <source>
        <dbReference type="Pfam" id="PF00551"/>
    </source>
</evidence>
<evidence type="ECO:0000256" key="1">
    <source>
        <dbReference type="ARBA" id="ARBA00005054"/>
    </source>
</evidence>
<dbReference type="HAMAP" id="MF_01930">
    <property type="entry name" value="PurN"/>
    <property type="match status" value="1"/>
</dbReference>
<dbReference type="NCBIfam" id="TIGR00639">
    <property type="entry name" value="PurN"/>
    <property type="match status" value="1"/>
</dbReference>
<dbReference type="CDD" id="cd08645">
    <property type="entry name" value="FMT_core_GART"/>
    <property type="match status" value="1"/>
</dbReference>
<feature type="binding site" evidence="4">
    <location>
        <begin position="95"/>
        <end position="97"/>
    </location>
    <ligand>
        <name>N(1)-(5-phospho-beta-D-ribosyl)glycinamide</name>
        <dbReference type="ChEBI" id="CHEBI:143788"/>
    </ligand>
</feature>
<evidence type="ECO:0000256" key="2">
    <source>
        <dbReference type="ARBA" id="ARBA00022679"/>
    </source>
</evidence>
<feature type="domain" description="Formyl transferase N-terminal" evidence="5">
    <location>
        <begin position="85"/>
        <end position="265"/>
    </location>
</feature>
<feature type="site" description="Raises pKa of active site His" evidence="4">
    <location>
        <position position="229"/>
    </location>
</feature>
<dbReference type="Pfam" id="PF00551">
    <property type="entry name" value="Formyl_trans_N"/>
    <property type="match status" value="1"/>
</dbReference>
<keyword evidence="2 4" id="KW-0808">Transferase</keyword>
<comment type="caution">
    <text evidence="6">The sequence shown here is derived from an EMBL/GenBank/DDBJ whole genome shotgun (WGS) entry which is preliminary data.</text>
</comment>
<feature type="binding site" evidence="4">
    <location>
        <position position="149"/>
    </location>
    <ligand>
        <name>(6R)-10-formyltetrahydrofolate</name>
        <dbReference type="ChEBI" id="CHEBI:195366"/>
    </ligand>
</feature>
<evidence type="ECO:0000256" key="4">
    <source>
        <dbReference type="HAMAP-Rule" id="MF_01930"/>
    </source>
</evidence>
<proteinExistence type="inferred from homology"/>
<comment type="pathway">
    <text evidence="1 4">Purine metabolism; IMP biosynthesis via de novo pathway; N(2)-formyl-N(1)-(5-phospho-D-ribosyl)glycinamide from N(1)-(5-phospho-D-ribosyl)glycinamide (10-formyl THF route): step 1/1.</text>
</comment>
<dbReference type="EC" id="2.1.2.2" evidence="4"/>
<comment type="similarity">
    <text evidence="4">Belongs to the GART family.</text>
</comment>
<organism evidence="6 7">
    <name type="scientific">Paeniglutamicibacter psychrophenolicus</name>
    <dbReference type="NCBI Taxonomy" id="257454"/>
    <lineage>
        <taxon>Bacteria</taxon>
        <taxon>Bacillati</taxon>
        <taxon>Actinomycetota</taxon>
        <taxon>Actinomycetes</taxon>
        <taxon>Micrococcales</taxon>
        <taxon>Micrococcaceae</taxon>
        <taxon>Paeniglutamicibacter</taxon>
    </lineage>
</organism>
<reference evidence="6 7" key="1">
    <citation type="submission" date="2021-03" db="EMBL/GenBank/DDBJ databases">
        <title>Sequencing the genomes of 1000 actinobacteria strains.</title>
        <authorList>
            <person name="Klenk H.-P."/>
        </authorList>
    </citation>
    <scope>NUCLEOTIDE SEQUENCE [LARGE SCALE GENOMIC DNA]</scope>
    <source>
        <strain evidence="6 7">DSM 15454</strain>
    </source>
</reference>
<dbReference type="InterPro" id="IPR002376">
    <property type="entry name" value="Formyl_transf_N"/>
</dbReference>
<dbReference type="InterPro" id="IPR036477">
    <property type="entry name" value="Formyl_transf_N_sf"/>
</dbReference>
<evidence type="ECO:0000313" key="6">
    <source>
        <dbReference type="EMBL" id="MBP2376111.1"/>
    </source>
</evidence>
<feature type="active site" description="Proton donor" evidence="4">
    <location>
        <position position="193"/>
    </location>
</feature>
<dbReference type="InterPro" id="IPR004607">
    <property type="entry name" value="GART"/>
</dbReference>
<dbReference type="SUPFAM" id="SSF53328">
    <property type="entry name" value="Formyltransferase"/>
    <property type="match status" value="1"/>
</dbReference>
<dbReference type="PANTHER" id="PTHR43369">
    <property type="entry name" value="PHOSPHORIBOSYLGLYCINAMIDE FORMYLTRANSFERASE"/>
    <property type="match status" value="1"/>
</dbReference>
<keyword evidence="3 4" id="KW-0658">Purine biosynthesis</keyword>
<feature type="binding site" evidence="4">
    <location>
        <position position="191"/>
    </location>
    <ligand>
        <name>(6R)-10-formyltetrahydrofolate</name>
        <dbReference type="ChEBI" id="CHEBI:195366"/>
    </ligand>
</feature>
<accession>A0ABS4WIU3</accession>